<evidence type="ECO:0000313" key="2">
    <source>
        <dbReference type="Ensembl" id="ENSCVAP00000010299.1"/>
    </source>
</evidence>
<sequence length="175" mass="19548">MGSKMSSNLETKSKQLKIWGGGKMLFPTPGESTSLQGANSSPTTDYYVGLQTTAPFFCYKPVVVRKKKSWEDSWSYCKEHHNMLASVTSVAEMQLIQKELSKVPTTERVWIGLHFFPGDGWLWVDSQPLDYEVWGSGKKPQCPKVNTECLHLVCSCLAVTPSWREISAVLLTSAP</sequence>
<organism evidence="2 3">
    <name type="scientific">Cyprinodon variegatus</name>
    <name type="common">Sheepshead minnow</name>
    <dbReference type="NCBI Taxonomy" id="28743"/>
    <lineage>
        <taxon>Eukaryota</taxon>
        <taxon>Metazoa</taxon>
        <taxon>Chordata</taxon>
        <taxon>Craniata</taxon>
        <taxon>Vertebrata</taxon>
        <taxon>Euteleostomi</taxon>
        <taxon>Actinopterygii</taxon>
        <taxon>Neopterygii</taxon>
        <taxon>Teleostei</taxon>
        <taxon>Neoteleostei</taxon>
        <taxon>Acanthomorphata</taxon>
        <taxon>Ovalentaria</taxon>
        <taxon>Atherinomorphae</taxon>
        <taxon>Cyprinodontiformes</taxon>
        <taxon>Cyprinodontidae</taxon>
        <taxon>Cyprinodon</taxon>
    </lineage>
</organism>
<reference evidence="2" key="1">
    <citation type="submission" date="2025-08" db="UniProtKB">
        <authorList>
            <consortium name="Ensembl"/>
        </authorList>
    </citation>
    <scope>IDENTIFICATION</scope>
</reference>
<evidence type="ECO:0000313" key="3">
    <source>
        <dbReference type="Proteomes" id="UP000265020"/>
    </source>
</evidence>
<dbReference type="GeneTree" id="ENSGT00940000176837"/>
<dbReference type="InterPro" id="IPR001304">
    <property type="entry name" value="C-type_lectin-like"/>
</dbReference>
<keyword evidence="3" id="KW-1185">Reference proteome</keyword>
<dbReference type="PANTHER" id="PTHR22803">
    <property type="entry name" value="MANNOSE, PHOSPHOLIPASE, LECTIN RECEPTOR RELATED"/>
    <property type="match status" value="1"/>
</dbReference>
<dbReference type="SMART" id="SM00034">
    <property type="entry name" value="CLECT"/>
    <property type="match status" value="1"/>
</dbReference>
<dbReference type="PROSITE" id="PS50041">
    <property type="entry name" value="C_TYPE_LECTIN_2"/>
    <property type="match status" value="1"/>
</dbReference>
<dbReference type="Proteomes" id="UP000265020">
    <property type="component" value="Unassembled WGS sequence"/>
</dbReference>
<name>A0A3Q2CX09_CYPVA</name>
<dbReference type="AlphaFoldDB" id="A0A3Q2CX09"/>
<proteinExistence type="predicted"/>
<dbReference type="Pfam" id="PF00059">
    <property type="entry name" value="Lectin_C"/>
    <property type="match status" value="1"/>
</dbReference>
<dbReference type="InterPro" id="IPR016186">
    <property type="entry name" value="C-type_lectin-like/link_sf"/>
</dbReference>
<dbReference type="Gene3D" id="3.10.100.10">
    <property type="entry name" value="Mannose-Binding Protein A, subunit A"/>
    <property type="match status" value="1"/>
</dbReference>
<protein>
    <recommendedName>
        <fullName evidence="1">C-type lectin domain-containing protein</fullName>
    </recommendedName>
</protein>
<evidence type="ECO:0000259" key="1">
    <source>
        <dbReference type="PROSITE" id="PS50041"/>
    </source>
</evidence>
<dbReference type="InterPro" id="IPR016187">
    <property type="entry name" value="CTDL_fold"/>
</dbReference>
<reference evidence="2" key="2">
    <citation type="submission" date="2025-09" db="UniProtKB">
        <authorList>
            <consortium name="Ensembl"/>
        </authorList>
    </citation>
    <scope>IDENTIFICATION</scope>
</reference>
<dbReference type="SUPFAM" id="SSF56436">
    <property type="entry name" value="C-type lectin-like"/>
    <property type="match status" value="1"/>
</dbReference>
<dbReference type="Ensembl" id="ENSCVAT00000029504.1">
    <property type="protein sequence ID" value="ENSCVAP00000010299.1"/>
    <property type="gene ID" value="ENSCVAG00000012408.1"/>
</dbReference>
<accession>A0A3Q2CX09</accession>
<dbReference type="CDD" id="cd00037">
    <property type="entry name" value="CLECT"/>
    <property type="match status" value="1"/>
</dbReference>
<dbReference type="InterPro" id="IPR050111">
    <property type="entry name" value="C-type_lectin/snaclec_domain"/>
</dbReference>
<feature type="domain" description="C-type lectin" evidence="1">
    <location>
        <begin position="58"/>
        <end position="165"/>
    </location>
</feature>